<proteinExistence type="predicted"/>
<dbReference type="EMBL" id="BAABKY010000001">
    <property type="protein sequence ID" value="GAA5068465.1"/>
    <property type="molecule type" value="Genomic_DNA"/>
</dbReference>
<evidence type="ECO:0000313" key="2">
    <source>
        <dbReference type="Proteomes" id="UP001501083"/>
    </source>
</evidence>
<accession>A0ABP9L4G1</accession>
<protein>
    <recommendedName>
        <fullName evidence="3">Lipoprotein</fullName>
    </recommendedName>
</protein>
<evidence type="ECO:0008006" key="3">
    <source>
        <dbReference type="Google" id="ProtNLM"/>
    </source>
</evidence>
<comment type="caution">
    <text evidence="1">The sequence shown here is derived from an EMBL/GenBank/DDBJ whole genome shotgun (WGS) entry which is preliminary data.</text>
</comment>
<sequence>MLVLILLAGCSAPKPPEKERPVEPQATELRDAIQQPIDRAKKAGEQIEDAAQAQRDAIEAAESGN</sequence>
<evidence type="ECO:0000313" key="1">
    <source>
        <dbReference type="EMBL" id="GAA5068465.1"/>
    </source>
</evidence>
<dbReference type="Proteomes" id="UP001501083">
    <property type="component" value="Unassembled WGS sequence"/>
</dbReference>
<gene>
    <name evidence="1" type="ORF">GCM10025759_04310</name>
</gene>
<name>A0ABP9L4G1_9GAMM</name>
<reference evidence="2" key="1">
    <citation type="journal article" date="2019" name="Int. J. Syst. Evol. Microbiol.">
        <title>The Global Catalogue of Microorganisms (GCM) 10K type strain sequencing project: providing services to taxonomists for standard genome sequencing and annotation.</title>
        <authorList>
            <consortium name="The Broad Institute Genomics Platform"/>
            <consortium name="The Broad Institute Genome Sequencing Center for Infectious Disease"/>
            <person name="Wu L."/>
            <person name="Ma J."/>
        </authorList>
    </citation>
    <scope>NUCLEOTIDE SEQUENCE [LARGE SCALE GENOMIC DNA]</scope>
    <source>
        <strain evidence="2">JCM 19212</strain>
    </source>
</reference>
<organism evidence="1 2">
    <name type="scientific">Lysobacter panacisoli</name>
    <dbReference type="NCBI Taxonomy" id="1255263"/>
    <lineage>
        <taxon>Bacteria</taxon>
        <taxon>Pseudomonadati</taxon>
        <taxon>Pseudomonadota</taxon>
        <taxon>Gammaproteobacteria</taxon>
        <taxon>Lysobacterales</taxon>
        <taxon>Lysobacteraceae</taxon>
        <taxon>Lysobacter</taxon>
    </lineage>
</organism>
<keyword evidence="2" id="KW-1185">Reference proteome</keyword>